<accession>A0A0A9FXQ0</accession>
<name>A0A0A9FXQ0_ARUDO</name>
<proteinExistence type="predicted"/>
<keyword evidence="1" id="KW-0472">Membrane</keyword>
<organism evidence="2">
    <name type="scientific">Arundo donax</name>
    <name type="common">Giant reed</name>
    <name type="synonym">Donax arundinaceus</name>
    <dbReference type="NCBI Taxonomy" id="35708"/>
    <lineage>
        <taxon>Eukaryota</taxon>
        <taxon>Viridiplantae</taxon>
        <taxon>Streptophyta</taxon>
        <taxon>Embryophyta</taxon>
        <taxon>Tracheophyta</taxon>
        <taxon>Spermatophyta</taxon>
        <taxon>Magnoliopsida</taxon>
        <taxon>Liliopsida</taxon>
        <taxon>Poales</taxon>
        <taxon>Poaceae</taxon>
        <taxon>PACMAD clade</taxon>
        <taxon>Arundinoideae</taxon>
        <taxon>Arundineae</taxon>
        <taxon>Arundo</taxon>
    </lineage>
</organism>
<keyword evidence="1" id="KW-1133">Transmembrane helix</keyword>
<reference evidence="2" key="1">
    <citation type="submission" date="2014-09" db="EMBL/GenBank/DDBJ databases">
        <authorList>
            <person name="Magalhaes I.L.F."/>
            <person name="Oliveira U."/>
            <person name="Santos F.R."/>
            <person name="Vidigal T.H.D.A."/>
            <person name="Brescovit A.D."/>
            <person name="Santos A.J."/>
        </authorList>
    </citation>
    <scope>NUCLEOTIDE SEQUENCE</scope>
    <source>
        <tissue evidence="2">Shoot tissue taken approximately 20 cm above the soil surface</tissue>
    </source>
</reference>
<evidence type="ECO:0000313" key="2">
    <source>
        <dbReference type="EMBL" id="JAE16014.1"/>
    </source>
</evidence>
<reference evidence="2" key="2">
    <citation type="journal article" date="2015" name="Data Brief">
        <title>Shoot transcriptome of the giant reed, Arundo donax.</title>
        <authorList>
            <person name="Barrero R.A."/>
            <person name="Guerrero F.D."/>
            <person name="Moolhuijzen P."/>
            <person name="Goolsby J.A."/>
            <person name="Tidwell J."/>
            <person name="Bellgard S.E."/>
            <person name="Bellgard M.I."/>
        </authorList>
    </citation>
    <scope>NUCLEOTIDE SEQUENCE</scope>
    <source>
        <tissue evidence="2">Shoot tissue taken approximately 20 cm above the soil surface</tissue>
    </source>
</reference>
<dbReference type="EMBL" id="GBRH01181882">
    <property type="protein sequence ID" value="JAE16014.1"/>
    <property type="molecule type" value="Transcribed_RNA"/>
</dbReference>
<evidence type="ECO:0000256" key="1">
    <source>
        <dbReference type="SAM" id="Phobius"/>
    </source>
</evidence>
<keyword evidence="1" id="KW-0812">Transmembrane</keyword>
<dbReference type="AlphaFoldDB" id="A0A0A9FXQ0"/>
<protein>
    <submittedName>
        <fullName evidence="2">Uncharacterized protein</fullName>
    </submittedName>
</protein>
<sequence length="42" mass="4677">MHFLYVVLFHLIVLCFGLQLVMLQLFGKQKVEPGSGKAGSNL</sequence>
<feature type="transmembrane region" description="Helical" evidence="1">
    <location>
        <begin position="6"/>
        <end position="27"/>
    </location>
</feature>